<feature type="non-terminal residue" evidence="5">
    <location>
        <position position="745"/>
    </location>
</feature>
<dbReference type="EMBL" id="JABANO010006448">
    <property type="protein sequence ID" value="KAF4751809.1"/>
    <property type="molecule type" value="Genomic_DNA"/>
</dbReference>
<evidence type="ECO:0000256" key="1">
    <source>
        <dbReference type="ARBA" id="ARBA00006151"/>
    </source>
</evidence>
<accession>A0A7J6U263</accession>
<dbReference type="InterPro" id="IPR026502">
    <property type="entry name" value="SLBP1/SLBP2"/>
</dbReference>
<dbReference type="InterPro" id="IPR029344">
    <property type="entry name" value="SLBP_RNA_bind"/>
</dbReference>
<dbReference type="Proteomes" id="UP000553632">
    <property type="component" value="Unassembled WGS sequence"/>
</dbReference>
<evidence type="ECO:0000259" key="4">
    <source>
        <dbReference type="Pfam" id="PF15247"/>
    </source>
</evidence>
<proteinExistence type="inferred from homology"/>
<dbReference type="GO" id="GO:0005737">
    <property type="term" value="C:cytoplasm"/>
    <property type="evidence" value="ECO:0007669"/>
    <property type="project" value="TreeGrafter"/>
</dbReference>
<feature type="domain" description="Histone RNA hairpin-binding protein RNA-binding" evidence="4">
    <location>
        <begin position="192"/>
        <end position="257"/>
    </location>
</feature>
<feature type="region of interest" description="Disordered" evidence="3">
    <location>
        <begin position="100"/>
        <end position="135"/>
    </location>
</feature>
<evidence type="ECO:0000256" key="3">
    <source>
        <dbReference type="SAM" id="MobiDB-lite"/>
    </source>
</evidence>
<dbReference type="GO" id="GO:0071207">
    <property type="term" value="F:histone pre-mRNA stem-loop binding"/>
    <property type="evidence" value="ECO:0007669"/>
    <property type="project" value="TreeGrafter"/>
</dbReference>
<dbReference type="Pfam" id="PF15247">
    <property type="entry name" value="SLBP_RNA_bind"/>
    <property type="match status" value="1"/>
</dbReference>
<comment type="similarity">
    <text evidence="1">Belongs to the SLBP family.</text>
</comment>
<feature type="compositionally biased region" description="Basic and acidic residues" evidence="3">
    <location>
        <begin position="215"/>
        <end position="225"/>
    </location>
</feature>
<dbReference type="GO" id="GO:0006398">
    <property type="term" value="P:mRNA 3'-end processing by stem-loop binding and cleavage"/>
    <property type="evidence" value="ECO:0007669"/>
    <property type="project" value="TreeGrafter"/>
</dbReference>
<comment type="caution">
    <text evidence="5">The sequence shown here is derived from an EMBL/GenBank/DDBJ whole genome shotgun (WGS) entry which is preliminary data.</text>
</comment>
<sequence>MANGRLICSMTTSNPPGKLSWAAISAEEEDSFVPEGLASEHTYAHQAKEVSKLASRMGRMMSAEADPGSRPPGFGFLMEGHGLILPEDSKTIQSRFELPGVGEATRKRNLDENDDDGQNKIRRVSGPTAFPDAKVDPIFSGVVGSNEAVEGEAPSPSPAEKVTKGGIAELMKGRESSSSSGSGGEDSEERWERRKILRERQVEIGKATQQYEKYRAEVSPSERRPGVHPVTPDASKRVSKRTFDAEIRIWRKALHEFVEGRQNAAEEAVCRTFCTASTGSETAVTSLVSATRDVALKAMAEKQGANRARTLLKLTRDLSDERDPARPRRSVPKGGFKAQLIHHAIAATKLVGHDELSADANDRGKKGRLTVVAANFFDTLAARVVSLSSSLTVAEIGLLMAAFSKVGVYHDHMMEELKARLLVDNLLRESAQPSAIAAICWSYLAFAKHDHDMVHAVHERLEDLLSTGEPLQLNGHGFLGMVDFLCQFNDGEATSLTERLIEVQLATAVPSLSPSNLSRLLGCFSRIDYPRASADVDRVRLCVNAAVLESAVWLSASEGIAVGQFYTHITSRSAPTKQEEQILSQCLGPSKVTACRDPEDIVKALSCIARLSWLDSSNGVPGYSKRRARQTVGELLRLLESLGEEIGGQLANSIIMSCKSLKVRRETLLTTLRNRLMADGELDADVRQALRDLEVDYCFIGGMFNNPGGQPSKPANVAMQGRNPLKSFTDSMTRAAAATQRQGMT</sequence>
<keyword evidence="2" id="KW-0694">RNA-binding</keyword>
<feature type="region of interest" description="Disordered" evidence="3">
    <location>
        <begin position="215"/>
        <end position="237"/>
    </location>
</feature>
<dbReference type="PANTHER" id="PTHR17408">
    <property type="entry name" value="HISTONE RNA HAIRPIN-BINDING PROTEIN"/>
    <property type="match status" value="1"/>
</dbReference>
<name>A0A7J6U263_PEROL</name>
<reference evidence="5 6" key="1">
    <citation type="submission" date="2020-04" db="EMBL/GenBank/DDBJ databases">
        <title>Perkinsus olseni comparative genomics.</title>
        <authorList>
            <person name="Bogema D.R."/>
        </authorList>
    </citation>
    <scope>NUCLEOTIDE SEQUENCE [LARGE SCALE GENOMIC DNA]</scope>
    <source>
        <strain evidence="5 6">ATCC PRA-207</strain>
    </source>
</reference>
<organism evidence="5 6">
    <name type="scientific">Perkinsus olseni</name>
    <name type="common">Perkinsus atlanticus</name>
    <dbReference type="NCBI Taxonomy" id="32597"/>
    <lineage>
        <taxon>Eukaryota</taxon>
        <taxon>Sar</taxon>
        <taxon>Alveolata</taxon>
        <taxon>Perkinsozoa</taxon>
        <taxon>Perkinsea</taxon>
        <taxon>Perkinsida</taxon>
        <taxon>Perkinsidae</taxon>
        <taxon>Perkinsus</taxon>
    </lineage>
</organism>
<keyword evidence="6" id="KW-1185">Reference proteome</keyword>
<dbReference type="GO" id="GO:0071204">
    <property type="term" value="C:histone pre-mRNA 3'end processing complex"/>
    <property type="evidence" value="ECO:0007669"/>
    <property type="project" value="TreeGrafter"/>
</dbReference>
<evidence type="ECO:0000313" key="6">
    <source>
        <dbReference type="Proteomes" id="UP000553632"/>
    </source>
</evidence>
<feature type="region of interest" description="Disordered" evidence="3">
    <location>
        <begin position="709"/>
        <end position="728"/>
    </location>
</feature>
<dbReference type="Gene3D" id="1.10.8.1120">
    <property type="entry name" value="Histone RNA hairpin-binding protein RNA-binding domain"/>
    <property type="match status" value="1"/>
</dbReference>
<protein>
    <recommendedName>
        <fullName evidence="4">Histone RNA hairpin-binding protein RNA-binding domain-containing protein</fullName>
    </recommendedName>
</protein>
<dbReference type="GO" id="GO:0051028">
    <property type="term" value="P:mRNA transport"/>
    <property type="evidence" value="ECO:0007669"/>
    <property type="project" value="TreeGrafter"/>
</dbReference>
<dbReference type="AlphaFoldDB" id="A0A7J6U263"/>
<dbReference type="PANTHER" id="PTHR17408:SF0">
    <property type="entry name" value="HISTONE RNA HAIRPIN-BINDING PROTEIN"/>
    <property type="match status" value="1"/>
</dbReference>
<dbReference type="InterPro" id="IPR038294">
    <property type="entry name" value="SLBP_RNA_bind_sf"/>
</dbReference>
<dbReference type="GO" id="GO:0003729">
    <property type="term" value="F:mRNA binding"/>
    <property type="evidence" value="ECO:0007669"/>
    <property type="project" value="InterPro"/>
</dbReference>
<evidence type="ECO:0000256" key="2">
    <source>
        <dbReference type="ARBA" id="ARBA00022884"/>
    </source>
</evidence>
<evidence type="ECO:0000313" key="5">
    <source>
        <dbReference type="EMBL" id="KAF4751809.1"/>
    </source>
</evidence>
<feature type="region of interest" description="Disordered" evidence="3">
    <location>
        <begin position="171"/>
        <end position="192"/>
    </location>
</feature>
<gene>
    <name evidence="5" type="ORF">FOZ63_033019</name>
</gene>